<evidence type="ECO:0000313" key="4">
    <source>
        <dbReference type="Proteomes" id="UP000291343"/>
    </source>
</evidence>
<evidence type="ECO:0000256" key="1">
    <source>
        <dbReference type="SAM" id="Coils"/>
    </source>
</evidence>
<feature type="compositionally biased region" description="Basic and acidic residues" evidence="2">
    <location>
        <begin position="449"/>
        <end position="466"/>
    </location>
</feature>
<sequence length="564" mass="63872">MGSKNFTIFLNIVGSGYKLGRCIPHPSVQNFRKLKRCANSNNYHISAQKLKEIQKHINEGKKESQKKLLSVSINDKSLEDKKEVFNDIEKIESVKISGTSELAADTSNQSNTGKTSLPSKPEKESRGSVQEEVSKTIGKLEGEKIYEENQTKTAIGLRNEKEKGRKLNMIDSIRREMKSSYSSLRKKQLQENPSISNLFESRNLSGDKDKTDTINDMNAKAFNTFDSIVSKQVESIKQTEKNDKQFKENTPKVTQIVEEEKTDIIKDMNTRAFDTFDSIVVSKRVESKQTEKSDNLFDKNSPQKTQIVEEGSIDKEKVNASGEKTKEKENKDLLKKDLFNKENIFLPQEKEVKSVGEKQIDKAEENILEEKSKISGKTVVLRSDESMSKTNLNVSVNEVDRPSTQKYMLNTLLDPIAKSSQKKVENRGLSSQSGEDLNEIKGSAGRKPQKIDEQVPEQKQKIDESIKPGMGNTKMEASNSTRLLLKENTEDNSQAKIVNRSDIISNQQVEQKNRVMPKVIAHQQSSISGEEMNKKEASTDLLEENIVKLSNKIKDQELERIMKQ</sequence>
<evidence type="ECO:0000313" key="3">
    <source>
        <dbReference type="EMBL" id="RZF45296.1"/>
    </source>
</evidence>
<dbReference type="InParanoid" id="A0A482XHB2"/>
<dbReference type="Proteomes" id="UP000291343">
    <property type="component" value="Unassembled WGS sequence"/>
</dbReference>
<dbReference type="EMBL" id="QKKF02009374">
    <property type="protein sequence ID" value="RZF45296.1"/>
    <property type="molecule type" value="Genomic_DNA"/>
</dbReference>
<feature type="coiled-coil region" evidence="1">
    <location>
        <begin position="532"/>
        <end position="559"/>
    </location>
</feature>
<keyword evidence="1" id="KW-0175">Coiled coil</keyword>
<dbReference type="AlphaFoldDB" id="A0A482XHB2"/>
<protein>
    <submittedName>
        <fullName evidence="3">Uncharacterized protein</fullName>
    </submittedName>
</protein>
<reference evidence="3 4" key="1">
    <citation type="journal article" date="2017" name="Gigascience">
        <title>Genome sequence of the small brown planthopper, Laodelphax striatellus.</title>
        <authorList>
            <person name="Zhu J."/>
            <person name="Jiang F."/>
            <person name="Wang X."/>
            <person name="Yang P."/>
            <person name="Bao Y."/>
            <person name="Zhao W."/>
            <person name="Wang W."/>
            <person name="Lu H."/>
            <person name="Wang Q."/>
            <person name="Cui N."/>
            <person name="Li J."/>
            <person name="Chen X."/>
            <person name="Luo L."/>
            <person name="Yu J."/>
            <person name="Kang L."/>
            <person name="Cui F."/>
        </authorList>
    </citation>
    <scope>NUCLEOTIDE SEQUENCE [LARGE SCALE GENOMIC DNA]</scope>
    <source>
        <strain evidence="3">Lst14</strain>
    </source>
</reference>
<comment type="caution">
    <text evidence="3">The sequence shown here is derived from an EMBL/GenBank/DDBJ whole genome shotgun (WGS) entry which is preliminary data.</text>
</comment>
<name>A0A482XHB2_LAOST</name>
<feature type="compositionally biased region" description="Polar residues" evidence="2">
    <location>
        <begin position="102"/>
        <end position="118"/>
    </location>
</feature>
<proteinExistence type="predicted"/>
<accession>A0A482XHB2</accession>
<feature type="region of interest" description="Disordered" evidence="2">
    <location>
        <begin position="102"/>
        <end position="134"/>
    </location>
</feature>
<feature type="region of interest" description="Disordered" evidence="2">
    <location>
        <begin position="419"/>
        <end position="475"/>
    </location>
</feature>
<keyword evidence="4" id="KW-1185">Reference proteome</keyword>
<organism evidence="3 4">
    <name type="scientific">Laodelphax striatellus</name>
    <name type="common">Small brown planthopper</name>
    <name type="synonym">Delphax striatella</name>
    <dbReference type="NCBI Taxonomy" id="195883"/>
    <lineage>
        <taxon>Eukaryota</taxon>
        <taxon>Metazoa</taxon>
        <taxon>Ecdysozoa</taxon>
        <taxon>Arthropoda</taxon>
        <taxon>Hexapoda</taxon>
        <taxon>Insecta</taxon>
        <taxon>Pterygota</taxon>
        <taxon>Neoptera</taxon>
        <taxon>Paraneoptera</taxon>
        <taxon>Hemiptera</taxon>
        <taxon>Auchenorrhyncha</taxon>
        <taxon>Fulgoroidea</taxon>
        <taxon>Delphacidae</taxon>
        <taxon>Criomorphinae</taxon>
        <taxon>Laodelphax</taxon>
    </lineage>
</organism>
<gene>
    <name evidence="3" type="ORF">LSTR_LSTR014061</name>
</gene>
<evidence type="ECO:0000256" key="2">
    <source>
        <dbReference type="SAM" id="MobiDB-lite"/>
    </source>
</evidence>